<evidence type="ECO:0008006" key="4">
    <source>
        <dbReference type="Google" id="ProtNLM"/>
    </source>
</evidence>
<reference evidence="2 3" key="1">
    <citation type="journal article" date="2016" name="Nat. Commun.">
        <title>Thousands of microbial genomes shed light on interconnected biogeochemical processes in an aquifer system.</title>
        <authorList>
            <person name="Anantharaman K."/>
            <person name="Brown C.T."/>
            <person name="Hug L.A."/>
            <person name="Sharon I."/>
            <person name="Castelle C.J."/>
            <person name="Probst A.J."/>
            <person name="Thomas B.C."/>
            <person name="Singh A."/>
            <person name="Wilkins M.J."/>
            <person name="Karaoz U."/>
            <person name="Brodie E.L."/>
            <person name="Williams K.H."/>
            <person name="Hubbard S.S."/>
            <person name="Banfield J.F."/>
        </authorList>
    </citation>
    <scope>NUCLEOTIDE SEQUENCE [LARGE SCALE GENOMIC DNA]</scope>
</reference>
<evidence type="ECO:0000313" key="2">
    <source>
        <dbReference type="EMBL" id="OFW55418.1"/>
    </source>
</evidence>
<organism evidence="2 3">
    <name type="scientific">Candidatus Solincola sediminis</name>
    <dbReference type="NCBI Taxonomy" id="1797199"/>
    <lineage>
        <taxon>Bacteria</taxon>
        <taxon>Bacillati</taxon>
        <taxon>Actinomycetota</taxon>
        <taxon>Candidatus Geothermincolia</taxon>
        <taxon>Candidatus Geothermincolales</taxon>
        <taxon>Candidatus Geothermincolaceae</taxon>
        <taxon>Candidatus Solincola</taxon>
    </lineage>
</organism>
<name>A0A1F2WEY3_9ACTN</name>
<dbReference type="STRING" id="1797197.A2Y75_09885"/>
<protein>
    <recommendedName>
        <fullName evidence="4">DUF4244 domain-containing protein</fullName>
    </recommendedName>
</protein>
<evidence type="ECO:0000256" key="1">
    <source>
        <dbReference type="SAM" id="Phobius"/>
    </source>
</evidence>
<keyword evidence="1" id="KW-1133">Transmembrane helix</keyword>
<dbReference type="AlphaFoldDB" id="A0A1F2WEY3"/>
<gene>
    <name evidence="2" type="ORF">A2Y75_09885</name>
</gene>
<accession>A0A1F2WEY3</accession>
<dbReference type="InterPro" id="IPR025338">
    <property type="entry name" value="DUF4244"/>
</dbReference>
<dbReference type="EMBL" id="MELK01000054">
    <property type="protein sequence ID" value="OFW55418.1"/>
    <property type="molecule type" value="Genomic_DNA"/>
</dbReference>
<dbReference type="Proteomes" id="UP000177876">
    <property type="component" value="Unassembled WGS sequence"/>
</dbReference>
<feature type="transmembrane region" description="Helical" evidence="1">
    <location>
        <begin position="20"/>
        <end position="39"/>
    </location>
</feature>
<dbReference type="Pfam" id="PF14029">
    <property type="entry name" value="DUF4244"/>
    <property type="match status" value="1"/>
</dbReference>
<evidence type="ECO:0000313" key="3">
    <source>
        <dbReference type="Proteomes" id="UP000177876"/>
    </source>
</evidence>
<sequence>MRNPLEVIYDEEAQTTAEYALVILGAAAVAGALIAWAGGTDVIKSFFNKIFQQLMGGLG</sequence>
<comment type="caution">
    <text evidence="2">The sequence shown here is derived from an EMBL/GenBank/DDBJ whole genome shotgun (WGS) entry which is preliminary data.</text>
</comment>
<proteinExistence type="predicted"/>
<keyword evidence="1" id="KW-0472">Membrane</keyword>
<keyword evidence="1" id="KW-0812">Transmembrane</keyword>